<dbReference type="Gene3D" id="3.10.105.10">
    <property type="entry name" value="Dipeptide-binding Protein, Domain 3"/>
    <property type="match status" value="1"/>
</dbReference>
<dbReference type="Proteomes" id="UP000000438">
    <property type="component" value="Chromosome"/>
</dbReference>
<dbReference type="Gene3D" id="3.40.190.10">
    <property type="entry name" value="Periplasmic binding protein-like II"/>
    <property type="match status" value="1"/>
</dbReference>
<dbReference type="EMBL" id="AE017261">
    <property type="protein sequence ID" value="AAT43763.1"/>
    <property type="molecule type" value="Genomic_DNA"/>
</dbReference>
<evidence type="ECO:0000313" key="6">
    <source>
        <dbReference type="EMBL" id="AAT43763.1"/>
    </source>
</evidence>
<dbReference type="HOGENOM" id="CLU_381144_0_0_2"/>
<dbReference type="InterPro" id="IPR039424">
    <property type="entry name" value="SBP_5"/>
</dbReference>
<evidence type="ECO:0000313" key="7">
    <source>
        <dbReference type="Proteomes" id="UP000000438"/>
    </source>
</evidence>
<accession>Q6KZT9</accession>
<evidence type="ECO:0000259" key="5">
    <source>
        <dbReference type="Pfam" id="PF00496"/>
    </source>
</evidence>
<evidence type="ECO:0000256" key="4">
    <source>
        <dbReference type="SAM" id="Phobius"/>
    </source>
</evidence>
<keyword evidence="3" id="KW-0732">Signal</keyword>
<feature type="transmembrane region" description="Helical" evidence="4">
    <location>
        <begin position="9"/>
        <end position="30"/>
    </location>
</feature>
<dbReference type="PANTHER" id="PTHR30290">
    <property type="entry name" value="PERIPLASMIC BINDING COMPONENT OF ABC TRANSPORTER"/>
    <property type="match status" value="1"/>
</dbReference>
<dbReference type="InterPro" id="IPR000914">
    <property type="entry name" value="SBP_5_dom"/>
</dbReference>
<dbReference type="AlphaFoldDB" id="Q6KZT9"/>
<dbReference type="SUPFAM" id="SSF53850">
    <property type="entry name" value="Periplasmic binding protein-like II"/>
    <property type="match status" value="1"/>
</dbReference>
<dbReference type="Pfam" id="PF00496">
    <property type="entry name" value="SBP_bac_5"/>
    <property type="match status" value="1"/>
</dbReference>
<dbReference type="GO" id="GO:1904680">
    <property type="term" value="F:peptide transmembrane transporter activity"/>
    <property type="evidence" value="ECO:0007669"/>
    <property type="project" value="TreeGrafter"/>
</dbReference>
<proteinExistence type="inferred from homology"/>
<feature type="domain" description="Solute-binding protein family 5" evidence="5">
    <location>
        <begin position="83"/>
        <end position="546"/>
    </location>
</feature>
<dbReference type="PANTHER" id="PTHR30290:SF9">
    <property type="entry name" value="OLIGOPEPTIDE-BINDING PROTEIN APPA"/>
    <property type="match status" value="1"/>
</dbReference>
<keyword evidence="4" id="KW-0472">Membrane</keyword>
<dbReference type="eggNOG" id="arCOG01534">
    <property type="taxonomic scope" value="Archaea"/>
</dbReference>
<evidence type="ECO:0000256" key="2">
    <source>
        <dbReference type="ARBA" id="ARBA00022448"/>
    </source>
</evidence>
<name>Q6KZT9_PICTO</name>
<dbReference type="KEGG" id="pto:PTO1178"/>
<gene>
    <name evidence="6" type="ordered locus">PTO1178</name>
</gene>
<keyword evidence="4" id="KW-1133">Transmembrane helix</keyword>
<dbReference type="PaxDb" id="263820-PTO1178"/>
<keyword evidence="2" id="KW-0813">Transport</keyword>
<evidence type="ECO:0000256" key="3">
    <source>
        <dbReference type="ARBA" id="ARBA00022729"/>
    </source>
</evidence>
<protein>
    <submittedName>
        <fullName evidence="6">ABC transporter extracellular solute-binding protein</fullName>
    </submittedName>
</protein>
<reference evidence="6 7" key="1">
    <citation type="journal article" date="2004" name="Proc. Natl. Acad. Sci. U.S.A.">
        <title>Genome sequence of Picrophilus torridus and its implications for life around pH 0.</title>
        <authorList>
            <person name="Futterer O."/>
            <person name="Angelov A."/>
            <person name="Liesegang H."/>
            <person name="Gottschalk G."/>
            <person name="Schleper C."/>
            <person name="Schepers B."/>
            <person name="Dock C."/>
            <person name="Antranikian G."/>
            <person name="Liebl W."/>
        </authorList>
    </citation>
    <scope>NUCLEOTIDE SEQUENCE [LARGE SCALE GENOMIC DNA]</scope>
    <source>
        <strain evidence="7">ATCC 700027 / DSM 9790 / JCM 10055 / NBRC 100828</strain>
    </source>
</reference>
<comment type="similarity">
    <text evidence="1">Belongs to the bacterial solute-binding protein 5 family.</text>
</comment>
<sequence length="678" mass="75255">MVMNSKARIIIAVVVVIIIIAAGFSFALLYHPPKKVVTHVFTDTSQTAAPEELDPATGFFTTNGPLFAAVFQTLVEFNGTSTQVVPVLAQHIYNHNDQNYTFDIWSFAKFSNNEPLNATSVWFSFYRGIVMGQGPYASDYPGILFNATNEGITGISLPWGLRAALVNAGYSLTGNLTEQYKQAAVDLDNILSNFNYNATEMKVMEYKDQAVVVNSNDNVTINTMKPYPFLLQDIAGWWGDILYPGYVDAHGGVTYNTPNSYIDDHGAIGSGPYIIKSVSSGLSTIVLVKNPNYWVNGHASQIPAIAQPAHIPEIVIKYGLSHTDRLEDFDDNTSQISEVGPSSFKQIISGFYDKSEANGNLVKSYKVLGAFYISMNTQRSYTKNLHFRMALYNALNYTEQMTIYNNNYNGTPEAYLELGPLSPQYGKAYYNPDSFPLPKQNITAAIQNLTIAGDECHFYVVLPNGTKIGDKSGTDLSSHTFTITGIAPATTLETEQTTLAIDSFAKVGLHFTAAYVTESEVADWTSPSTTPHFVDLGWLPDYPDPIGQQLIPIYDKSEGGTFGGNDAWVDNATLQHYFSFLDFVNATTQIKDMKTVSKIVYDQYAYMWLPMPYTYYFVQPYVHNFVYNPFVGYFYNLMYISYNGSSSNSSYATHNVNYNTLALNDLIAGSVIATTKFF</sequence>
<organism evidence="6 7">
    <name type="scientific">Picrophilus torridus (strain ATCC 700027 / DSM 9790 / JCM 10055 / NBRC 100828 / KAW 2/3)</name>
    <dbReference type="NCBI Taxonomy" id="1122961"/>
    <lineage>
        <taxon>Archaea</taxon>
        <taxon>Methanobacteriati</taxon>
        <taxon>Thermoplasmatota</taxon>
        <taxon>Thermoplasmata</taxon>
        <taxon>Thermoplasmatales</taxon>
        <taxon>Picrophilaceae</taxon>
        <taxon>Picrophilus</taxon>
    </lineage>
</organism>
<evidence type="ECO:0000256" key="1">
    <source>
        <dbReference type="ARBA" id="ARBA00005695"/>
    </source>
</evidence>
<dbReference type="InParanoid" id="Q6KZT9"/>
<dbReference type="STRING" id="263820.PTO1178"/>
<keyword evidence="4" id="KW-0812">Transmembrane</keyword>
<dbReference type="GO" id="GO:0015833">
    <property type="term" value="P:peptide transport"/>
    <property type="evidence" value="ECO:0007669"/>
    <property type="project" value="TreeGrafter"/>
</dbReference>